<evidence type="ECO:0000256" key="5">
    <source>
        <dbReference type="ARBA" id="ARBA00023136"/>
    </source>
</evidence>
<dbReference type="InterPro" id="IPR006696">
    <property type="entry name" value="DUF423"/>
</dbReference>
<dbReference type="RefSeq" id="WP_263050799.1">
    <property type="nucleotide sequence ID" value="NZ_CP106735.1"/>
</dbReference>
<feature type="transmembrane region" description="Helical" evidence="6">
    <location>
        <begin position="72"/>
        <end position="90"/>
    </location>
</feature>
<evidence type="ECO:0000256" key="2">
    <source>
        <dbReference type="ARBA" id="ARBA00009694"/>
    </source>
</evidence>
<evidence type="ECO:0000313" key="8">
    <source>
        <dbReference type="Proteomes" id="UP001062165"/>
    </source>
</evidence>
<evidence type="ECO:0000256" key="1">
    <source>
        <dbReference type="ARBA" id="ARBA00004141"/>
    </source>
</evidence>
<keyword evidence="8" id="KW-1185">Reference proteome</keyword>
<keyword evidence="4 6" id="KW-1133">Transmembrane helix</keyword>
<sequence>MNKKALVLGAVFGLLTVMIGAFGAHALKDLLEENGRLEVFETGVRYQFYHAIALLVCGLLDEKLVGSWVAKATYLFSIGVLVFSGSLYILSITNVAIFGAITPIGGLMLMGGWLCLIAGIVKSKV</sequence>
<organism evidence="7 8">
    <name type="scientific">Reichenbachiella carrageenanivorans</name>
    <dbReference type="NCBI Taxonomy" id="2979869"/>
    <lineage>
        <taxon>Bacteria</taxon>
        <taxon>Pseudomonadati</taxon>
        <taxon>Bacteroidota</taxon>
        <taxon>Cytophagia</taxon>
        <taxon>Cytophagales</taxon>
        <taxon>Reichenbachiellaceae</taxon>
        <taxon>Reichenbachiella</taxon>
    </lineage>
</organism>
<keyword evidence="3 6" id="KW-0812">Transmembrane</keyword>
<comment type="similarity">
    <text evidence="2">Belongs to the UPF0382 family.</text>
</comment>
<protein>
    <submittedName>
        <fullName evidence="7">DUF423 domain-containing protein</fullName>
    </submittedName>
</protein>
<evidence type="ECO:0000256" key="4">
    <source>
        <dbReference type="ARBA" id="ARBA00022989"/>
    </source>
</evidence>
<evidence type="ECO:0000256" key="6">
    <source>
        <dbReference type="SAM" id="Phobius"/>
    </source>
</evidence>
<feature type="transmembrane region" description="Helical" evidence="6">
    <location>
        <begin position="96"/>
        <end position="121"/>
    </location>
</feature>
<gene>
    <name evidence="7" type="ORF">N7E81_17010</name>
</gene>
<dbReference type="PANTHER" id="PTHR43461">
    <property type="entry name" value="TRANSMEMBRANE PROTEIN 256"/>
    <property type="match status" value="1"/>
</dbReference>
<evidence type="ECO:0000313" key="7">
    <source>
        <dbReference type="EMBL" id="UXX79056.1"/>
    </source>
</evidence>
<reference evidence="7" key="1">
    <citation type="submission" date="2022-10" db="EMBL/GenBank/DDBJ databases">
        <title>Comparative genomics and taxonomic characterization of three novel marine species of genus Reichenbachiella exhibiting antioxidant and polysaccharide degradation activities.</title>
        <authorList>
            <person name="Muhammad N."/>
            <person name="Lee Y.-J."/>
            <person name="Ko J."/>
            <person name="Kim S.-G."/>
        </authorList>
    </citation>
    <scope>NUCLEOTIDE SEQUENCE</scope>
    <source>
        <strain evidence="7">Wsw4-B4</strain>
    </source>
</reference>
<feature type="transmembrane region" description="Helical" evidence="6">
    <location>
        <begin position="42"/>
        <end position="60"/>
    </location>
</feature>
<evidence type="ECO:0000256" key="3">
    <source>
        <dbReference type="ARBA" id="ARBA00022692"/>
    </source>
</evidence>
<name>A0ABY6CYR7_9BACT</name>
<dbReference type="Proteomes" id="UP001062165">
    <property type="component" value="Chromosome"/>
</dbReference>
<keyword evidence="5 6" id="KW-0472">Membrane</keyword>
<comment type="subcellular location">
    <subcellularLocation>
        <location evidence="1">Membrane</location>
        <topology evidence="1">Multi-pass membrane protein</topology>
    </subcellularLocation>
</comment>
<dbReference type="EMBL" id="CP106735">
    <property type="protein sequence ID" value="UXX79056.1"/>
    <property type="molecule type" value="Genomic_DNA"/>
</dbReference>
<accession>A0ABY6CYR7</accession>
<dbReference type="PANTHER" id="PTHR43461:SF1">
    <property type="entry name" value="TRANSMEMBRANE PROTEIN 256"/>
    <property type="match status" value="1"/>
</dbReference>
<dbReference type="Pfam" id="PF04241">
    <property type="entry name" value="DUF423"/>
    <property type="match status" value="1"/>
</dbReference>
<proteinExistence type="inferred from homology"/>